<dbReference type="SUPFAM" id="SSF52540">
    <property type="entry name" value="P-loop containing nucleoside triphosphate hydrolases"/>
    <property type="match status" value="1"/>
</dbReference>
<feature type="region of interest" description="Disordered" evidence="1">
    <location>
        <begin position="511"/>
        <end position="563"/>
    </location>
</feature>
<sequence>MQNVDLETISDKSKGLPDCWHIDSQGKSNPEALQKHFKLPRSFRTDKKLLEILLGRNARLSRFVAALLHYRNLGTPIMLIGDGAGSPEAHALARFDEGWHLRDEADLTEFSRIEEGQQRQMLSDLLAQREHKDFRHHQLKLQALANRANTTVERAFELMLKCAAESWLRARNELANWTRLEEADRSLLAEAIFCGFTFFGKRALEEAAAIEPSVLTYYRTFRGLPAEAVEEPLPQSPSKERSESGTNAAPSHPQALGNDVVIPAAQVAVATVSEDEGQLPMPGTLRQLYELIGEIGLEAQRTGGSDPEPALRIKAILDQHLQRLIELSERISTAEAAVLVDRYCDGLLEVTTALGFAHSDQRDLIPPLRSAWKVAVITALEKGQPRTWFEMTLTERRNLKDFVDRFAIENGKISAAQLEIEEIRTQIAEAKYTARTALKARETKKLNEVSDAQRELETIRVEAAHSLVPDGRTLDDLMEDEATLTDWDFDAETLNPEAVKSLKSVVNALGGEPSVREAGKRDDELPQTPQTPQTAHEDSRGSTVSEPVESPVQTILPDSATTGKIAVVPTEEPKPDAQANAHSEIEDPSLTTEMPAAQDAVVTGSVVREEGLAQGAGDDIAWDRTDEDDGVESYPEIEAFEDVPAEPKVLGVEDALRHLQYSESREEALKAFRLAYDQYAEVPTGLAESMAVHWLTAGHLNVAYQMLRDANESTLLSGRVLDASLLRSAFHGINFWPKDRDSLSYTQRDLNLVNHTDLEEQLARKPIGKLVPYLLVCATLQPALFAGSETLAPTLLKVAVDYFDGPLRQLISTAAEFAMRGGRVDLDLLRNEDAQEAHLAAARLQDQVNAWVDINAQRTTRWHALRVALKLCPTEPVIGEAIEAIRAGERGDSIAVRTFVERYRAHADSRALLDELVARIRADGQTDNIDSTAYTSFCQQIDSLVAIAQAWLLEVIPADVRPNETKEFIKKFHTQLDRSIAMLLSHPGSADLEHRAGSALLLNALQCLQGEIRLDSHSTWKFEQTDATFRLPETLARLEIGDVGVDLRFEWYAMRLLSTNWLGDMVELAARHKAHWAQLLLLRQLEGLGSKLDGEIDATIASIAGIRAGHKQDIDQFRNLSVQAMSADLITEDEHLSNMDIADDWLEKLSSLKPFIDVSFIGDAINSRTRGLEKLLNSNASELDEELNQALLTIRTKVGPDAVPDGWDVRARSALERRSLTVVRELINQLQDHINRNARLLESSQHENVDLKTFIQIEPELFELLHTHQNPREAGDRVIQEQPGGLDYSVQKAAFRDTIATLMEWGGKGPNKRSTLDRKTYESIVGVLRFLGFTEEYPQGIPDVLLDCEYSPGGGFRRLKIRVQRPALPKGFPLFEGDVSSSTLLNVILVHGNWSLAGLAELVERHGLPDRAVLLVGEPLSGEERNAFANFCRDRKCTIFLLDPVVLSYLATSAHTQAALEMFLRVTAAWTFFNPYTKGDARMPAPPEMRFGRENAIASLVEPRGAALVYGGRQLGKTTLLNAAVQEFKKRDPARNHAFYLRMDGQFQHAVEREEMDVEKRVLEHLAKKLIEAKLLSQNSDVSLDGRLHAEFQREGATRVLFCLDEIDSVLNKDARKDFQLVRALAALVNHPNQRFRVVFAGLNNVNRFRTYPNVPLEQLGSPLPVEILPAPDARSLILQPLTSLGYRFEEGELVDRIMAFTNRHPSLLHIFCSELVEQLGRDRSSSAGLRVIRQADIESIESNSDVRRLSGERLNMTLNLDRRYAVVMNGLMDEYGKAIGNFTVKQALDVARGLVPEEFEQMSESGFEGLLRELVGLGVLREVDRFNHQYALRNQSILQLIGTPDDIHLNLQDAIRNLQNQAQDALTCHPCRTDLIPSPLTLHDEKQVLIANSPDGAPKYSVSIVMGTPALGLSTKALEDSFRGIIEYQFGKTLSKNDIKTIPNAETYELKRFAEVIDTAIESWAMSSPSVILVSLEDCPSINRINDLLSVANEKAARATRLRNPLRIVFLLGARAMWSWHSHPWLTAAPGEIGGHVELNRWTQPACEALLEQQGLGVTPEMARNLYEATEGWHASLLKFIDIRNKKKRDAGSLQDLSKDFASLATLPARAFENFVQQTGMTSLAWSMPLACALHTFDALSEFSTEDLEAAIEFVGGEHAEHIAPEQAGNVVRWWTSLRVIEANNKEASARAGKEGKVTYRFTHALQRAVREYASQLSPAIEGTPT</sequence>
<gene>
    <name evidence="2" type="ORF">R54767_01451</name>
</gene>
<evidence type="ECO:0008006" key="4">
    <source>
        <dbReference type="Google" id="ProtNLM"/>
    </source>
</evidence>
<keyword evidence="3" id="KW-1185">Reference proteome</keyword>
<name>A0ABN7QJD1_9BURK</name>
<dbReference type="Gene3D" id="3.40.50.300">
    <property type="entry name" value="P-loop containing nucleotide triphosphate hydrolases"/>
    <property type="match status" value="1"/>
</dbReference>
<protein>
    <recommendedName>
        <fullName evidence="4">AAA+ ATPase domain-containing protein</fullName>
    </recommendedName>
</protein>
<reference evidence="2 3" key="1">
    <citation type="submission" date="2021-04" db="EMBL/GenBank/DDBJ databases">
        <authorList>
            <person name="Vanwijnsberghe S."/>
        </authorList>
    </citation>
    <scope>NUCLEOTIDE SEQUENCE [LARGE SCALE GENOMIC DNA]</scope>
    <source>
        <strain evidence="2 3">LMG 32171</strain>
    </source>
</reference>
<dbReference type="InterPro" id="IPR027417">
    <property type="entry name" value="P-loop_NTPase"/>
</dbReference>
<dbReference type="EMBL" id="CAJQYY010000007">
    <property type="protein sequence ID" value="CAG4893049.1"/>
    <property type="molecule type" value="Genomic_DNA"/>
</dbReference>
<feature type="region of interest" description="Disordered" evidence="1">
    <location>
        <begin position="228"/>
        <end position="255"/>
    </location>
</feature>
<feature type="compositionally biased region" description="Basic and acidic residues" evidence="1">
    <location>
        <begin position="514"/>
        <end position="524"/>
    </location>
</feature>
<evidence type="ECO:0000256" key="1">
    <source>
        <dbReference type="SAM" id="MobiDB-lite"/>
    </source>
</evidence>
<evidence type="ECO:0000313" key="2">
    <source>
        <dbReference type="EMBL" id="CAG4893049.1"/>
    </source>
</evidence>
<evidence type="ECO:0000313" key="3">
    <source>
        <dbReference type="Proteomes" id="UP000789752"/>
    </source>
</evidence>
<dbReference type="Proteomes" id="UP000789752">
    <property type="component" value="Unassembled WGS sequence"/>
</dbReference>
<organism evidence="2 3">
    <name type="scientific">Paraburkholderia gardini</name>
    <dbReference type="NCBI Taxonomy" id="2823469"/>
    <lineage>
        <taxon>Bacteria</taxon>
        <taxon>Pseudomonadati</taxon>
        <taxon>Pseudomonadota</taxon>
        <taxon>Betaproteobacteria</taxon>
        <taxon>Burkholderiales</taxon>
        <taxon>Burkholderiaceae</taxon>
        <taxon>Paraburkholderia</taxon>
    </lineage>
</organism>
<proteinExistence type="predicted"/>
<accession>A0ABN7QJD1</accession>
<comment type="caution">
    <text evidence="2">The sequence shown here is derived from an EMBL/GenBank/DDBJ whole genome shotgun (WGS) entry which is preliminary data.</text>
</comment>